<dbReference type="SUPFAM" id="SSF55347">
    <property type="entry name" value="Glyceraldehyde-3-phosphate dehydrogenase-like, C-terminal domain"/>
    <property type="match status" value="1"/>
</dbReference>
<dbReference type="PIRSF" id="PIRSF000148">
    <property type="entry name" value="ASA_dh"/>
    <property type="match status" value="1"/>
</dbReference>
<comment type="caution">
    <text evidence="15">Lacks conserved residue(s) required for the propagation of feature annotation.</text>
</comment>
<evidence type="ECO:0000256" key="9">
    <source>
        <dbReference type="ARBA" id="ARBA00022857"/>
    </source>
</evidence>
<dbReference type="UniPathway" id="UPA00050">
    <property type="reaction ID" value="UER00463"/>
</dbReference>
<dbReference type="InterPro" id="IPR036291">
    <property type="entry name" value="NAD(P)-bd_dom_sf"/>
</dbReference>
<dbReference type="Gene3D" id="3.30.360.10">
    <property type="entry name" value="Dihydrodipicolinate Reductase, domain 2"/>
    <property type="match status" value="1"/>
</dbReference>
<dbReference type="GO" id="GO:0004073">
    <property type="term" value="F:aspartate-semialdehyde dehydrogenase activity"/>
    <property type="evidence" value="ECO:0007669"/>
    <property type="project" value="UniProtKB-UniRule"/>
</dbReference>
<comment type="similarity">
    <text evidence="4 15">Belongs to the aspartate-semialdehyde dehydrogenase family.</text>
</comment>
<evidence type="ECO:0000256" key="3">
    <source>
        <dbReference type="ARBA" id="ARBA00005097"/>
    </source>
</evidence>
<evidence type="ECO:0000256" key="13">
    <source>
        <dbReference type="ARBA" id="ARBA00023167"/>
    </source>
</evidence>
<gene>
    <name evidence="15" type="primary">asd</name>
    <name evidence="18" type="ORF">HELGO_WM24205</name>
</gene>
<dbReference type="UniPathway" id="UPA00034">
    <property type="reaction ID" value="UER00016"/>
</dbReference>
<comment type="subunit">
    <text evidence="5 15">Homodimer.</text>
</comment>
<evidence type="ECO:0000256" key="16">
    <source>
        <dbReference type="PIRSR" id="PIRSR000148-1"/>
    </source>
</evidence>
<dbReference type="InterPro" id="IPR012280">
    <property type="entry name" value="Semialdhyde_DH_dimer_dom"/>
</dbReference>
<evidence type="ECO:0000313" key="18">
    <source>
        <dbReference type="EMBL" id="CAA6829328.1"/>
    </source>
</evidence>
<dbReference type="PANTHER" id="PTHR46278:SF2">
    <property type="entry name" value="ASPARTATE-SEMIALDEHYDE DEHYDROGENASE"/>
    <property type="match status" value="1"/>
</dbReference>
<evidence type="ECO:0000256" key="11">
    <source>
        <dbReference type="ARBA" id="ARBA00023002"/>
    </source>
</evidence>
<keyword evidence="11 15" id="KW-0560">Oxidoreductase</keyword>
<dbReference type="HAMAP" id="MF_02121">
    <property type="entry name" value="ASADH"/>
    <property type="match status" value="1"/>
</dbReference>
<evidence type="ECO:0000256" key="12">
    <source>
        <dbReference type="ARBA" id="ARBA00023154"/>
    </source>
</evidence>
<dbReference type="GO" id="GO:0051287">
    <property type="term" value="F:NAD binding"/>
    <property type="evidence" value="ECO:0007669"/>
    <property type="project" value="InterPro"/>
</dbReference>
<dbReference type="Pfam" id="PF02774">
    <property type="entry name" value="Semialdhyde_dhC"/>
    <property type="match status" value="1"/>
</dbReference>
<keyword evidence="8 15" id="KW-0791">Threonine biosynthesis</keyword>
<feature type="binding site" evidence="15">
    <location>
        <begin position="37"/>
        <end position="38"/>
    </location>
    <ligand>
        <name>NADP(+)</name>
        <dbReference type="ChEBI" id="CHEBI:58349"/>
    </ligand>
</feature>
<comment type="pathway">
    <text evidence="3 15">Amino-acid biosynthesis; L-threonine biosynthesis; L-threonine from L-aspartate: step 2/5.</text>
</comment>
<reference evidence="18" key="1">
    <citation type="submission" date="2020-01" db="EMBL/GenBank/DDBJ databases">
        <authorList>
            <person name="Meier V. D."/>
            <person name="Meier V D."/>
        </authorList>
    </citation>
    <scope>NUCLEOTIDE SEQUENCE</scope>
    <source>
        <strain evidence="18">HLG_WM_MAG_10</strain>
    </source>
</reference>
<feature type="binding site" evidence="15">
    <location>
        <position position="97"/>
    </location>
    <ligand>
        <name>phosphate</name>
        <dbReference type="ChEBI" id="CHEBI:43474"/>
    </ligand>
</feature>
<comment type="pathway">
    <text evidence="1 15">Amino-acid biosynthesis; L-methionine biosynthesis via de novo pathway; L-homoserine from L-aspartate: step 2/3.</text>
</comment>
<dbReference type="GO" id="GO:0071266">
    <property type="term" value="P:'de novo' L-methionine biosynthetic process"/>
    <property type="evidence" value="ECO:0007669"/>
    <property type="project" value="UniProtKB-UniRule"/>
</dbReference>
<dbReference type="NCBIfam" id="TIGR01296">
    <property type="entry name" value="asd_B"/>
    <property type="match status" value="1"/>
</dbReference>
<evidence type="ECO:0000256" key="15">
    <source>
        <dbReference type="HAMAP-Rule" id="MF_02121"/>
    </source>
</evidence>
<comment type="pathway">
    <text evidence="2 15">Amino-acid biosynthesis; L-lysine biosynthesis via DAP pathway; (S)-tetrahydrodipicolinate from L-aspartate: step 2/4.</text>
</comment>
<dbReference type="UniPathway" id="UPA00051">
    <property type="reaction ID" value="UER00464"/>
</dbReference>
<keyword evidence="13 15" id="KW-0486">Methionine biosynthesis</keyword>
<dbReference type="CDD" id="cd18131">
    <property type="entry name" value="ASADH_C_bac_euk_like"/>
    <property type="match status" value="1"/>
</dbReference>
<dbReference type="SUPFAM" id="SSF51735">
    <property type="entry name" value="NAD(P)-binding Rossmann-fold domains"/>
    <property type="match status" value="1"/>
</dbReference>
<dbReference type="AlphaFoldDB" id="A0A6S6UC18"/>
<feature type="binding site" evidence="15">
    <location>
        <position position="153"/>
    </location>
    <ligand>
        <name>substrate</name>
    </ligand>
</feature>
<dbReference type="InterPro" id="IPR000534">
    <property type="entry name" value="Semialdehyde_DH_NAD-bd"/>
</dbReference>
<evidence type="ECO:0000256" key="14">
    <source>
        <dbReference type="ARBA" id="ARBA00047891"/>
    </source>
</evidence>
<dbReference type="CDD" id="cd02316">
    <property type="entry name" value="VcASADH2_like_N"/>
    <property type="match status" value="1"/>
</dbReference>
<dbReference type="Gene3D" id="3.40.50.720">
    <property type="entry name" value="NAD(P)-binding Rossmann-like Domain"/>
    <property type="match status" value="1"/>
</dbReference>
<keyword evidence="7 15" id="KW-0028">Amino-acid biosynthesis</keyword>
<dbReference type="GO" id="GO:0019877">
    <property type="term" value="P:diaminopimelate biosynthetic process"/>
    <property type="evidence" value="ECO:0007669"/>
    <property type="project" value="UniProtKB-UniRule"/>
</dbReference>
<keyword evidence="9 15" id="KW-0521">NADP</keyword>
<evidence type="ECO:0000256" key="5">
    <source>
        <dbReference type="ARBA" id="ARBA00011738"/>
    </source>
</evidence>
<dbReference type="GO" id="GO:0009088">
    <property type="term" value="P:threonine biosynthetic process"/>
    <property type="evidence" value="ECO:0007669"/>
    <property type="project" value="UniProtKB-UniRule"/>
</dbReference>
<keyword evidence="10 15" id="KW-0220">Diaminopimelate biosynthesis</keyword>
<feature type="binding site" evidence="15">
    <location>
        <position position="228"/>
    </location>
    <ligand>
        <name>substrate</name>
    </ligand>
</feature>
<keyword evidence="12 15" id="KW-0457">Lysine biosynthesis</keyword>
<dbReference type="InterPro" id="IPR005986">
    <property type="entry name" value="Asp_semialdehyde_DH_beta"/>
</dbReference>
<proteinExistence type="inferred from homology"/>
<feature type="binding site" evidence="15">
    <location>
        <position position="308"/>
    </location>
    <ligand>
        <name>NADP(+)</name>
        <dbReference type="ChEBI" id="CHEBI:58349"/>
    </ligand>
</feature>
<feature type="binding site" evidence="15">
    <location>
        <begin position="9"/>
        <end position="12"/>
    </location>
    <ligand>
        <name>NADP(+)</name>
        <dbReference type="ChEBI" id="CHEBI:58349"/>
    </ligand>
</feature>
<dbReference type="EC" id="1.2.1.11" evidence="6 15"/>
<dbReference type="Pfam" id="PF01118">
    <property type="entry name" value="Semialdhyde_dh"/>
    <property type="match status" value="1"/>
</dbReference>
<comment type="function">
    <text evidence="15">Catalyzes the NADPH-dependent formation of L-aspartate-semialdehyde (L-ASA) by the reductive dephosphorylation of L-aspartyl-4-phosphate.</text>
</comment>
<evidence type="ECO:0000256" key="4">
    <source>
        <dbReference type="ARBA" id="ARBA00010584"/>
    </source>
</evidence>
<dbReference type="GO" id="GO:0009089">
    <property type="term" value="P:lysine biosynthetic process via diaminopimelate"/>
    <property type="evidence" value="ECO:0007669"/>
    <property type="project" value="UniProtKB-UniRule"/>
</dbReference>
<evidence type="ECO:0000256" key="1">
    <source>
        <dbReference type="ARBA" id="ARBA00005021"/>
    </source>
</evidence>
<accession>A0A6S6UC18</accession>
<dbReference type="GO" id="GO:0050661">
    <property type="term" value="F:NADP binding"/>
    <property type="evidence" value="ECO:0007669"/>
    <property type="project" value="UniProtKB-UniRule"/>
</dbReference>
<evidence type="ECO:0000256" key="7">
    <source>
        <dbReference type="ARBA" id="ARBA00022605"/>
    </source>
</evidence>
<evidence type="ECO:0000259" key="17">
    <source>
        <dbReference type="SMART" id="SM00859"/>
    </source>
</evidence>
<dbReference type="GO" id="GO:0046983">
    <property type="term" value="F:protein dimerization activity"/>
    <property type="evidence" value="ECO:0007669"/>
    <property type="project" value="InterPro"/>
</dbReference>
<feature type="domain" description="Semialdehyde dehydrogenase NAD-binding" evidence="17">
    <location>
        <begin position="2"/>
        <end position="117"/>
    </location>
</feature>
<evidence type="ECO:0000256" key="6">
    <source>
        <dbReference type="ARBA" id="ARBA00013120"/>
    </source>
</evidence>
<evidence type="ECO:0000256" key="2">
    <source>
        <dbReference type="ARBA" id="ARBA00005076"/>
    </source>
</evidence>
<dbReference type="PANTHER" id="PTHR46278">
    <property type="entry name" value="DEHYDROGENASE, PUTATIVE-RELATED"/>
    <property type="match status" value="1"/>
</dbReference>
<sequence length="340" mass="37463">MKVAVIGVTGMVGQVMCQLLEERNFPITEFIPVASERSVGKQVSFKGEQCTIVSMKEAIEKAPDLALFSAGGSIAKEFAPLFAAVGTTVVDNSSAFRMDADKPLVVPEVNLHCLKKEAKIIANPNCSTIQLVVALKPLHDAYGIDRLVISTYQSMTGTGVQAVQQYEEEMKTGTASNPAYPHPIFQNCLPHCDVFFENGYTREELKLVKETRKILENKNLRITATAVRVPVQGGHSESVNVSFHKDFEITKLRTILEQAEGLVVVDDPANNQYPMPLAAHNKDAVFVGRIRRDDSNEKTLNMWVVADNLRKGAATNAIQIAEYLLQKGWLTNETKSILTD</sequence>
<name>A0A6S6UC18_9BACT</name>
<dbReference type="InterPro" id="IPR012080">
    <property type="entry name" value="Asp_semialdehyde_DH"/>
</dbReference>
<evidence type="ECO:0000256" key="8">
    <source>
        <dbReference type="ARBA" id="ARBA00022697"/>
    </source>
</evidence>
<feature type="active site" description="Acyl-thioester intermediate" evidence="15 16">
    <location>
        <position position="126"/>
    </location>
</feature>
<dbReference type="EMBL" id="CACVAQ010000481">
    <property type="protein sequence ID" value="CAA6829328.1"/>
    <property type="molecule type" value="Genomic_DNA"/>
</dbReference>
<dbReference type="NCBIfam" id="NF011456">
    <property type="entry name" value="PRK14874.1"/>
    <property type="match status" value="1"/>
</dbReference>
<protein>
    <recommendedName>
        <fullName evidence="6 15">Aspartate-semialdehyde dehydrogenase</fullName>
        <shortName evidence="15">ASA dehydrogenase</shortName>
        <shortName evidence="15">ASADH</shortName>
        <ecNumber evidence="6 15">1.2.1.11</ecNumber>
    </recommendedName>
    <alternativeName>
        <fullName evidence="15">Aspartate-beta-semialdehyde dehydrogenase</fullName>
    </alternativeName>
</protein>
<dbReference type="GO" id="GO:0009097">
    <property type="term" value="P:isoleucine biosynthetic process"/>
    <property type="evidence" value="ECO:0007669"/>
    <property type="project" value="UniProtKB-UniRule"/>
</dbReference>
<evidence type="ECO:0000256" key="10">
    <source>
        <dbReference type="ARBA" id="ARBA00022915"/>
    </source>
</evidence>
<feature type="active site" description="Proton acceptor" evidence="15 16">
    <location>
        <position position="235"/>
    </location>
</feature>
<organism evidence="18">
    <name type="scientific">uncultured Aureispira sp</name>
    <dbReference type="NCBI Taxonomy" id="1331704"/>
    <lineage>
        <taxon>Bacteria</taxon>
        <taxon>Pseudomonadati</taxon>
        <taxon>Bacteroidota</taxon>
        <taxon>Saprospiria</taxon>
        <taxon>Saprospirales</taxon>
        <taxon>Saprospiraceae</taxon>
        <taxon>Aureispira</taxon>
        <taxon>environmental samples</taxon>
    </lineage>
</organism>
<dbReference type="SMART" id="SM00859">
    <property type="entry name" value="Semialdhyde_dh"/>
    <property type="match status" value="1"/>
</dbReference>
<comment type="catalytic activity">
    <reaction evidence="14 15">
        <text>L-aspartate 4-semialdehyde + phosphate + NADP(+) = 4-phospho-L-aspartate + NADPH + H(+)</text>
        <dbReference type="Rhea" id="RHEA:24284"/>
        <dbReference type="ChEBI" id="CHEBI:15378"/>
        <dbReference type="ChEBI" id="CHEBI:43474"/>
        <dbReference type="ChEBI" id="CHEBI:57535"/>
        <dbReference type="ChEBI" id="CHEBI:57783"/>
        <dbReference type="ChEBI" id="CHEBI:58349"/>
        <dbReference type="ChEBI" id="CHEBI:537519"/>
        <dbReference type="EC" id="1.2.1.11"/>
    </reaction>
</comment>